<evidence type="ECO:0000256" key="4">
    <source>
        <dbReference type="ARBA" id="ARBA00022840"/>
    </source>
</evidence>
<keyword evidence="4" id="KW-0067">ATP-binding</keyword>
<keyword evidence="2" id="KW-0547">Nucleotide-binding</keyword>
<dbReference type="OrthoDB" id="2125762at2759"/>
<keyword evidence="3" id="KW-0418">Kinase</keyword>
<gene>
    <name evidence="7" type="ORF">BDEG_24490</name>
</gene>
<evidence type="ECO:0000313" key="7">
    <source>
        <dbReference type="EMBL" id="OAJ40789.1"/>
    </source>
</evidence>
<dbReference type="Gene3D" id="1.10.510.10">
    <property type="entry name" value="Transferase(Phosphotransferase) domain 1"/>
    <property type="match status" value="1"/>
</dbReference>
<dbReference type="InterPro" id="IPR008271">
    <property type="entry name" value="Ser/Thr_kinase_AS"/>
</dbReference>
<dbReference type="GO" id="GO:0005524">
    <property type="term" value="F:ATP binding"/>
    <property type="evidence" value="ECO:0007669"/>
    <property type="project" value="UniProtKB-KW"/>
</dbReference>
<reference evidence="7 8" key="2">
    <citation type="submission" date="2016-05" db="EMBL/GenBank/DDBJ databases">
        <title>Lineage-specific infection strategies underlie the spectrum of fungal disease in amphibians.</title>
        <authorList>
            <person name="Cuomo C.A."/>
            <person name="Farrer R.A."/>
            <person name="James T."/>
            <person name="Longcore J."/>
            <person name="Birren B."/>
        </authorList>
    </citation>
    <scope>NUCLEOTIDE SEQUENCE [LARGE SCALE GENOMIC DNA]</scope>
    <source>
        <strain evidence="7 8">JEL423</strain>
    </source>
</reference>
<evidence type="ECO:0000256" key="2">
    <source>
        <dbReference type="ARBA" id="ARBA00022741"/>
    </source>
</evidence>
<dbReference type="PANTHER" id="PTHR11042">
    <property type="entry name" value="EUKARYOTIC TRANSLATION INITIATION FACTOR 2-ALPHA KINASE EIF2-ALPHA KINASE -RELATED"/>
    <property type="match status" value="1"/>
</dbReference>
<dbReference type="InterPro" id="IPR016024">
    <property type="entry name" value="ARM-type_fold"/>
</dbReference>
<dbReference type="SUPFAM" id="SSF48371">
    <property type="entry name" value="ARM repeat"/>
    <property type="match status" value="1"/>
</dbReference>
<evidence type="ECO:0000256" key="1">
    <source>
        <dbReference type="ARBA" id="ARBA00022679"/>
    </source>
</evidence>
<sequence length="767" mass="87321">MADIIAHDSDQEMLTLAIDLFLKVCHDIDDENFGIVVSRLVSRLESSSGSVAVGFIENLETMYWKIHRHDPVKAAECGIIPALVNTLRSVDQAVIDQSIDTIQSFCKHADCEVISAEFIRSGLIQTLNDLYIRYSDNSGLKTRIIKMAGTVASKMRDFPVSLVRSLIFEQLTISMCDVDMNDPLRLFNNVNDMIQKSTNKAEMIKVFQDYGIVKQLNTIYSRTDIRLCDYDSGDTSIVKLLKTLVDLADNHPDSSIRTELDQGRIFENLMAIVKSNTTDHRNKRIAGQIIKTCFQHRVHVANSDIWPYNDNAEIDMKSGMAGDTHGDARTLVEMQYIQYLQYLQRATDNPHDTLFSIGDYVIKYLQKTFDIIKSSPNIENSTIVYFVRAGIKDHHLPYTQDFLIENLKCTVVEAKDYLLAQSSFLAVTFKPLEYKTLGPCDFVPFVVDSQTKLRTGGYGVIEKVFEGSDSFARKTIRDGYDTEKIMMELKILRLATETENPHLLRLRCAYKQDSQTCLITYPWCEFDLRTFLDGSSEMEFWVKLQPKDKLILITDWMACLASGLSALHKKKIKHQDLKPENVLLCLLDDRMMPVICDFGLSKAFAKDFKSVKFQGTREYFPPEQFTGKVGRKGDLFSLGLIFVELGLLLFGQKSLKHQISSGFYTDITKNLDKFLTDKFPCSGAPFFLDWRTNFCKLLKVMLNETPANRPKASEVWECLKEMVESLGAKPHCENVSPVESNPNVDDETEDVEIMLRENIASMIDKLT</sequence>
<dbReference type="InterPro" id="IPR000719">
    <property type="entry name" value="Prot_kinase_dom"/>
</dbReference>
<organism evidence="7 8">
    <name type="scientific">Batrachochytrium dendrobatidis (strain JEL423)</name>
    <dbReference type="NCBI Taxonomy" id="403673"/>
    <lineage>
        <taxon>Eukaryota</taxon>
        <taxon>Fungi</taxon>
        <taxon>Fungi incertae sedis</taxon>
        <taxon>Chytridiomycota</taxon>
        <taxon>Chytridiomycota incertae sedis</taxon>
        <taxon>Chytridiomycetes</taxon>
        <taxon>Rhizophydiales</taxon>
        <taxon>Rhizophydiales incertae sedis</taxon>
        <taxon>Batrachochytrium</taxon>
    </lineage>
</organism>
<keyword evidence="1" id="KW-0808">Transferase</keyword>
<dbReference type="STRING" id="403673.A0A177WL09"/>
<evidence type="ECO:0000259" key="6">
    <source>
        <dbReference type="PROSITE" id="PS50011"/>
    </source>
</evidence>
<dbReference type="CDD" id="cd00180">
    <property type="entry name" value="PKc"/>
    <property type="match status" value="1"/>
</dbReference>
<dbReference type="GO" id="GO:0005634">
    <property type="term" value="C:nucleus"/>
    <property type="evidence" value="ECO:0007669"/>
    <property type="project" value="TreeGrafter"/>
</dbReference>
<dbReference type="GO" id="GO:0004672">
    <property type="term" value="F:protein kinase activity"/>
    <property type="evidence" value="ECO:0007669"/>
    <property type="project" value="InterPro"/>
</dbReference>
<name>A0A177WL09_BATDL</name>
<dbReference type="Gene3D" id="1.25.10.10">
    <property type="entry name" value="Leucine-rich Repeat Variant"/>
    <property type="match status" value="1"/>
</dbReference>
<dbReference type="PANTHER" id="PTHR11042:SF178">
    <property type="entry name" value="EUKARYOTIC TRANSLATION INITIATION FACTOR 2-ALPHA KINASE 1"/>
    <property type="match status" value="1"/>
</dbReference>
<dbReference type="PROSITE" id="PS50011">
    <property type="entry name" value="PROTEIN_KINASE_DOM"/>
    <property type="match status" value="1"/>
</dbReference>
<dbReference type="Proteomes" id="UP000077115">
    <property type="component" value="Unassembled WGS sequence"/>
</dbReference>
<dbReference type="VEuPathDB" id="FungiDB:BDEG_24490"/>
<evidence type="ECO:0000256" key="3">
    <source>
        <dbReference type="ARBA" id="ARBA00022777"/>
    </source>
</evidence>
<dbReference type="Pfam" id="PF00069">
    <property type="entry name" value="Pkinase"/>
    <property type="match status" value="1"/>
</dbReference>
<accession>A0A177WL09</accession>
<reference evidence="7 8" key="1">
    <citation type="submission" date="2006-10" db="EMBL/GenBank/DDBJ databases">
        <title>The Genome Sequence of Batrachochytrium dendrobatidis JEL423.</title>
        <authorList>
            <consortium name="The Broad Institute Genome Sequencing Platform"/>
            <person name="Birren B."/>
            <person name="Lander E."/>
            <person name="Galagan J."/>
            <person name="Cuomo C."/>
            <person name="Devon K."/>
            <person name="Jaffe D."/>
            <person name="Butler J."/>
            <person name="Alvarez P."/>
            <person name="Gnerre S."/>
            <person name="Grabherr M."/>
            <person name="Kleber M."/>
            <person name="Mauceli E."/>
            <person name="Brockman W."/>
            <person name="Young S."/>
            <person name="LaButti K."/>
            <person name="Sykes S."/>
            <person name="DeCaprio D."/>
            <person name="Crawford M."/>
            <person name="Koehrsen M."/>
            <person name="Engels R."/>
            <person name="Montgomery P."/>
            <person name="Pearson M."/>
            <person name="Howarth C."/>
            <person name="Larson L."/>
            <person name="White J."/>
            <person name="O'Leary S."/>
            <person name="Kodira C."/>
            <person name="Zeng Q."/>
            <person name="Yandava C."/>
            <person name="Alvarado L."/>
            <person name="Longcore J."/>
            <person name="James T."/>
        </authorList>
    </citation>
    <scope>NUCLEOTIDE SEQUENCE [LARGE SCALE GENOMIC DNA]</scope>
    <source>
        <strain evidence="7 8">JEL423</strain>
    </source>
</reference>
<dbReference type="EMBL" id="DS022305">
    <property type="protein sequence ID" value="OAJ40789.1"/>
    <property type="molecule type" value="Genomic_DNA"/>
</dbReference>
<dbReference type="PROSITE" id="PS00108">
    <property type="entry name" value="PROTEIN_KINASE_ST"/>
    <property type="match status" value="1"/>
</dbReference>
<dbReference type="InterPro" id="IPR011009">
    <property type="entry name" value="Kinase-like_dom_sf"/>
</dbReference>
<comment type="similarity">
    <text evidence="5">Belongs to the protein kinase superfamily. Ser/Thr protein kinase family. GCN2 subfamily.</text>
</comment>
<dbReference type="SUPFAM" id="SSF56112">
    <property type="entry name" value="Protein kinase-like (PK-like)"/>
    <property type="match status" value="1"/>
</dbReference>
<proteinExistence type="inferred from homology"/>
<evidence type="ECO:0000256" key="5">
    <source>
        <dbReference type="ARBA" id="ARBA00037982"/>
    </source>
</evidence>
<dbReference type="GO" id="GO:0005737">
    <property type="term" value="C:cytoplasm"/>
    <property type="evidence" value="ECO:0007669"/>
    <property type="project" value="TreeGrafter"/>
</dbReference>
<protein>
    <recommendedName>
        <fullName evidence="6">Protein kinase domain-containing protein</fullName>
    </recommendedName>
</protein>
<dbReference type="SMART" id="SM00220">
    <property type="entry name" value="S_TKc"/>
    <property type="match status" value="1"/>
</dbReference>
<dbReference type="InterPro" id="IPR011989">
    <property type="entry name" value="ARM-like"/>
</dbReference>
<dbReference type="AlphaFoldDB" id="A0A177WL09"/>
<feature type="domain" description="Protein kinase" evidence="6">
    <location>
        <begin position="447"/>
        <end position="723"/>
    </location>
</feature>
<evidence type="ECO:0000313" key="8">
    <source>
        <dbReference type="Proteomes" id="UP000077115"/>
    </source>
</evidence>
<dbReference type="InterPro" id="IPR050339">
    <property type="entry name" value="CC_SR_Kinase"/>
</dbReference>